<evidence type="ECO:0000313" key="7">
    <source>
        <dbReference type="EMBL" id="TCJ16558.1"/>
    </source>
</evidence>
<feature type="domain" description="Bacterial surface antigen (D15)" evidence="6">
    <location>
        <begin position="573"/>
        <end position="747"/>
    </location>
</feature>
<evidence type="ECO:0000256" key="2">
    <source>
        <dbReference type="ARBA" id="ARBA00022452"/>
    </source>
</evidence>
<reference evidence="7 8" key="1">
    <citation type="submission" date="2019-03" db="EMBL/GenBank/DDBJ databases">
        <authorList>
            <person name="Kim M.K.M."/>
        </authorList>
    </citation>
    <scope>NUCLEOTIDE SEQUENCE [LARGE SCALE GENOMIC DNA]</scope>
    <source>
        <strain evidence="7 8">17J68-12</strain>
    </source>
</reference>
<dbReference type="GO" id="GO:0019867">
    <property type="term" value="C:outer membrane"/>
    <property type="evidence" value="ECO:0007669"/>
    <property type="project" value="InterPro"/>
</dbReference>
<name>A0A4R1BHH4_9BACT</name>
<feature type="chain" id="PRO_5020832407" description="Bacterial surface antigen (D15) domain-containing protein" evidence="5">
    <location>
        <begin position="30"/>
        <end position="776"/>
    </location>
</feature>
<gene>
    <name evidence="7" type="ORF">EPD60_07380</name>
</gene>
<dbReference type="AlphaFoldDB" id="A0A4R1BHH4"/>
<dbReference type="Proteomes" id="UP000295334">
    <property type="component" value="Unassembled WGS sequence"/>
</dbReference>
<keyword evidence="3" id="KW-0812">Transmembrane</keyword>
<proteinExistence type="predicted"/>
<evidence type="ECO:0000256" key="5">
    <source>
        <dbReference type="SAM" id="SignalP"/>
    </source>
</evidence>
<dbReference type="Pfam" id="PF01103">
    <property type="entry name" value="Omp85"/>
    <property type="match status" value="1"/>
</dbReference>
<dbReference type="PANTHER" id="PTHR12815">
    <property type="entry name" value="SORTING AND ASSEMBLY MACHINERY SAMM50 PROTEIN FAMILY MEMBER"/>
    <property type="match status" value="1"/>
</dbReference>
<keyword evidence="2" id="KW-1134">Transmembrane beta strand</keyword>
<protein>
    <recommendedName>
        <fullName evidence="6">Bacterial surface antigen (D15) domain-containing protein</fullName>
    </recommendedName>
</protein>
<evidence type="ECO:0000256" key="3">
    <source>
        <dbReference type="ARBA" id="ARBA00022692"/>
    </source>
</evidence>
<dbReference type="InterPro" id="IPR039910">
    <property type="entry name" value="D15-like"/>
</dbReference>
<feature type="signal peptide" evidence="5">
    <location>
        <begin position="1"/>
        <end position="29"/>
    </location>
</feature>
<comment type="subcellular location">
    <subcellularLocation>
        <location evidence="1">Membrane</location>
    </subcellularLocation>
</comment>
<sequence length="776" mass="88057">MIHSAAIRTKRVKNSILLAALLLFLSACSVKDYPAGRPFVYNAEVHVVGGDVKPDDRKDLESRLYQQLHDSIAVRRVSKFFFSQLKNPPVYDSTNADKSIGFMNALLHSLGYYRDSIWYNADIRAKDDQQRTTVRFYVDAKKLFKVDSISVALNDTVLNSPRQAASLDTLQQLTLAARAGSEVKKGAPFAKPLLSSELDRLTNIYRNNGYLRMTRDELRVIWDTVGIGLLRPTADPLEQAQLLEALQHRRENPVADIEFRLRPITDSTKLVRYHIGNVTIFPDLNAENSKLPVVYNDYYRDVFIKHYEDRFKFRVLTENIYFKRGQLYDQRIHQKTANRFNSIPAWRTANIEAVPRPGTDSVDMIIRLAPAQKYIYDFNIEASQNLGGLFVGSNLVGINLNLQNRNFAQRAVQATYSLGVATELNSTVTQTTQLSGGYSLVFPRFIPGFRLPAKWRDANPRTSIGINARYIHRVNYLDLVGVNASWGYDFSLPKWLVSVRLPNVEFTSVQRRSILDTLIKNNKSYKYIFNDGLVVSTILSATHSRVKTRTTSILRLGAEISGLFLGMGKSAFLDTTLKRFFKFDASYAQNRKLGQNSVLAWRVLGGVGYSYPGDNDSRRYMPFFKAYFAGGANSMRGWGLRKLGPGSTIRTFARDSFPERFGDMQLEANIEYRFLVANIRGVFVNSAVFADFGNVWYLRENPDFPNGNIKLNRLWQDIAIDVGTGVRVDFGFIKIRLDYAYKAKDPSPADPNLQNKPFPNFKVLGGTVQLGVDYPF</sequence>
<dbReference type="Gene3D" id="2.40.160.50">
    <property type="entry name" value="membrane protein fhac: a member of the omp85/tpsb transporter family"/>
    <property type="match status" value="1"/>
</dbReference>
<keyword evidence="5" id="KW-0732">Signal</keyword>
<evidence type="ECO:0000256" key="4">
    <source>
        <dbReference type="ARBA" id="ARBA00023136"/>
    </source>
</evidence>
<keyword evidence="4" id="KW-0472">Membrane</keyword>
<evidence type="ECO:0000259" key="6">
    <source>
        <dbReference type="Pfam" id="PF01103"/>
    </source>
</evidence>
<organism evidence="7 8">
    <name type="scientific">Flaviaesturariibacter flavus</name>
    <dbReference type="NCBI Taxonomy" id="2502780"/>
    <lineage>
        <taxon>Bacteria</taxon>
        <taxon>Pseudomonadati</taxon>
        <taxon>Bacteroidota</taxon>
        <taxon>Chitinophagia</taxon>
        <taxon>Chitinophagales</taxon>
        <taxon>Chitinophagaceae</taxon>
        <taxon>Flaviaestuariibacter</taxon>
    </lineage>
</organism>
<dbReference type="OrthoDB" id="9814535at2"/>
<accession>A0A4R1BHH4</accession>
<dbReference type="RefSeq" id="WP_131448397.1">
    <property type="nucleotide sequence ID" value="NZ_SJZI01000011.1"/>
</dbReference>
<keyword evidence="8" id="KW-1185">Reference proteome</keyword>
<comment type="caution">
    <text evidence="7">The sequence shown here is derived from an EMBL/GenBank/DDBJ whole genome shotgun (WGS) entry which is preliminary data.</text>
</comment>
<dbReference type="PANTHER" id="PTHR12815:SF18">
    <property type="entry name" value="SORTING AND ASSEMBLY MACHINERY COMPONENT 50 HOMOLOG"/>
    <property type="match status" value="1"/>
</dbReference>
<evidence type="ECO:0000313" key="8">
    <source>
        <dbReference type="Proteomes" id="UP000295334"/>
    </source>
</evidence>
<evidence type="ECO:0000256" key="1">
    <source>
        <dbReference type="ARBA" id="ARBA00004370"/>
    </source>
</evidence>
<dbReference type="InterPro" id="IPR000184">
    <property type="entry name" value="Bac_surfAg_D15"/>
</dbReference>
<dbReference type="EMBL" id="SJZI01000011">
    <property type="protein sequence ID" value="TCJ16558.1"/>
    <property type="molecule type" value="Genomic_DNA"/>
</dbReference>